<evidence type="ECO:0000313" key="6">
    <source>
        <dbReference type="EMBL" id="KAL1504010.1"/>
    </source>
</evidence>
<feature type="chain" id="PRO_5044324052" description="Glycosyl hydrolase family 13 catalytic domain-containing protein" evidence="4">
    <location>
        <begin position="26"/>
        <end position="1047"/>
    </location>
</feature>
<dbReference type="SMART" id="SM00642">
    <property type="entry name" value="Aamy"/>
    <property type="match status" value="1"/>
</dbReference>
<evidence type="ECO:0000313" key="7">
    <source>
        <dbReference type="Proteomes" id="UP001515480"/>
    </source>
</evidence>
<keyword evidence="3 4" id="KW-0732">Signal</keyword>
<dbReference type="Pfam" id="PF00128">
    <property type="entry name" value="Alpha-amylase"/>
    <property type="match status" value="2"/>
</dbReference>
<accession>A0AB34IS48</accession>
<evidence type="ECO:0000259" key="5">
    <source>
        <dbReference type="SMART" id="SM00642"/>
    </source>
</evidence>
<dbReference type="Proteomes" id="UP001515480">
    <property type="component" value="Unassembled WGS sequence"/>
</dbReference>
<dbReference type="AlphaFoldDB" id="A0AB34IS48"/>
<dbReference type="PANTHER" id="PTHR10357">
    <property type="entry name" value="ALPHA-AMYLASE FAMILY MEMBER"/>
    <property type="match status" value="1"/>
</dbReference>
<comment type="caution">
    <text evidence="6">The sequence shown here is derived from an EMBL/GenBank/DDBJ whole genome shotgun (WGS) entry which is preliminary data.</text>
</comment>
<feature type="signal peptide" evidence="4">
    <location>
        <begin position="1"/>
        <end position="25"/>
    </location>
</feature>
<keyword evidence="7" id="KW-1185">Reference proteome</keyword>
<dbReference type="InterPro" id="IPR057538">
    <property type="entry name" value="RXYLT1_C"/>
</dbReference>
<dbReference type="GO" id="GO:0005975">
    <property type="term" value="P:carbohydrate metabolic process"/>
    <property type="evidence" value="ECO:0007669"/>
    <property type="project" value="InterPro"/>
</dbReference>
<keyword evidence="2" id="KW-0479">Metal-binding</keyword>
<comment type="cofactor">
    <cofactor evidence="1">
        <name>Ca(2+)</name>
        <dbReference type="ChEBI" id="CHEBI:29108"/>
    </cofactor>
</comment>
<dbReference type="InterPro" id="IPR006047">
    <property type="entry name" value="GH13_cat_dom"/>
</dbReference>
<proteinExistence type="predicted"/>
<dbReference type="GO" id="GO:0046872">
    <property type="term" value="F:metal ion binding"/>
    <property type="evidence" value="ECO:0007669"/>
    <property type="project" value="UniProtKB-KW"/>
</dbReference>
<gene>
    <name evidence="6" type="ORF">AB1Y20_010425</name>
</gene>
<sequence>MVASTGGWRCAAACSLLLLPLLAASSPPPPPPAFSLAGKSVYFVFVDRFAREGGGDARECSGHDRWCGGSLRGVAEQLDYVAGMGFDCLWITPVVRQPEGTICELGSDYCSVGYHGYWSEDFYAIDPRFGTAADLLALSRALKARGMCLVLDVVANHVRPILQESDVAKVHPFDRFDDYHTYGAAEGESFASYLTHPRMSFPPAGCNVGDFGCVASGVRYDSRAVTDGWFYHLADLNQEQPRVKAALLRWIRHIVETYGVDAIRLDTAPYMRQSFLKDFRLAAGVEIFGEVTSGNQTFLESFLRDPADGRASLDGLFDFRMLGGLFMGFCGSSAAASAASGTLSREGSDADLRKLAEAVAFKQSHHTAARGVSPDHFANFVDSHDEMRVFSRCAGNAAAALSAIAATMLVRGVPVVFYGTEQGFTESGEDDRRASLWQTRYDRTTPAYRLIAALNRLRRREAIATAPMRVHAADRATIVLSRGTGRRGGGGVWLFASNGVGLGRGAPVRYCPPQLPAAPPEGWAWVDELSARAAEFADGCVVAPDEMPLVLALARWPAAAAEEEPAAPRLAASALRYVYVADTANATAGALLGTPPPAQLPFRRFLEEFVAAGTPPAAAAPRPWEWEIVDQEAFFASTLDSLPAGAVVVFDSPSALRWRRGGAQYYRIDAQRAADWSLSLPRLWRLLNHSAPLLVVLHADGGCDVRWPRGSHHLLYRDTWSDALHDEWRASRHAERLAGASAAWLRALPFGTGFDHGELRRLAASRRPAAERTLLFSFRGSLAFRKPSREALLLAAADPALRRALDALATRLLAHLPEHPSRVGRYLLEAKGEGAGVPWDAPYPSEGKISYLELLRASVFTLSPPGDLWEAYRTYEAIEAGSIPVVVANQTYKGCAHPAAHLLATVPGVVSVGSWQQLPAALEAAATNASARQAAMLEWLAAEKRAAYRGLVDAAERMREGRWRKQSSCRAVPLSPRQLSEQHKALARYWRGTQPFEDGPWEAGPYWSALSAKELGGGGGLCAAGSFEETCMTDGCNPPLIDRLTCE</sequence>
<evidence type="ECO:0000256" key="1">
    <source>
        <dbReference type="ARBA" id="ARBA00001913"/>
    </source>
</evidence>
<evidence type="ECO:0000256" key="4">
    <source>
        <dbReference type="SAM" id="SignalP"/>
    </source>
</evidence>
<dbReference type="SUPFAM" id="SSF51445">
    <property type="entry name" value="(Trans)glycosidases"/>
    <property type="match status" value="1"/>
</dbReference>
<evidence type="ECO:0000256" key="2">
    <source>
        <dbReference type="ARBA" id="ARBA00022723"/>
    </source>
</evidence>
<organism evidence="6 7">
    <name type="scientific">Prymnesium parvum</name>
    <name type="common">Toxic golden alga</name>
    <dbReference type="NCBI Taxonomy" id="97485"/>
    <lineage>
        <taxon>Eukaryota</taxon>
        <taxon>Haptista</taxon>
        <taxon>Haptophyta</taxon>
        <taxon>Prymnesiophyceae</taxon>
        <taxon>Prymnesiales</taxon>
        <taxon>Prymnesiaceae</taxon>
        <taxon>Prymnesium</taxon>
    </lineage>
</organism>
<dbReference type="EMBL" id="JBGBPQ010000020">
    <property type="protein sequence ID" value="KAL1504010.1"/>
    <property type="molecule type" value="Genomic_DNA"/>
</dbReference>
<dbReference type="Gene3D" id="3.20.20.80">
    <property type="entry name" value="Glycosidases"/>
    <property type="match status" value="1"/>
</dbReference>
<protein>
    <recommendedName>
        <fullName evidence="5">Glycosyl hydrolase family 13 catalytic domain-containing protein</fullName>
    </recommendedName>
</protein>
<name>A0AB34IS48_PRYPA</name>
<dbReference type="PANTHER" id="PTHR10357:SF215">
    <property type="entry name" value="ALPHA-AMYLASE 1"/>
    <property type="match status" value="1"/>
</dbReference>
<evidence type="ECO:0000256" key="3">
    <source>
        <dbReference type="ARBA" id="ARBA00022729"/>
    </source>
</evidence>
<dbReference type="InterPro" id="IPR017853">
    <property type="entry name" value="GH"/>
</dbReference>
<feature type="domain" description="Glycosyl hydrolase family 13 catalytic" evidence="5">
    <location>
        <begin position="43"/>
        <end position="458"/>
    </location>
</feature>
<dbReference type="Pfam" id="PF24785">
    <property type="entry name" value="RXYLT1_C"/>
    <property type="match status" value="1"/>
</dbReference>
<reference evidence="6 7" key="1">
    <citation type="journal article" date="2024" name="Science">
        <title>Giant polyketide synthase enzymes in the biosynthesis of giant marine polyether toxins.</title>
        <authorList>
            <person name="Fallon T.R."/>
            <person name="Shende V.V."/>
            <person name="Wierzbicki I.H."/>
            <person name="Pendleton A.L."/>
            <person name="Watervoot N.F."/>
            <person name="Auber R.P."/>
            <person name="Gonzalez D.J."/>
            <person name="Wisecaver J.H."/>
            <person name="Moore B.S."/>
        </authorList>
    </citation>
    <scope>NUCLEOTIDE SEQUENCE [LARGE SCALE GENOMIC DNA]</scope>
    <source>
        <strain evidence="6 7">12B1</strain>
    </source>
</reference>